<accession>G0UPN8</accession>
<dbReference type="InterPro" id="IPR000542">
    <property type="entry name" value="Carn_acyl_trans"/>
</dbReference>
<keyword evidence="3" id="KW-0012">Acyltransferase</keyword>
<proteinExistence type="inferred from homology"/>
<dbReference type="GO" id="GO:0006635">
    <property type="term" value="P:fatty acid beta-oxidation"/>
    <property type="evidence" value="ECO:0007669"/>
    <property type="project" value="TreeGrafter"/>
</dbReference>
<dbReference type="GO" id="GO:0004095">
    <property type="term" value="F:carnitine O-palmitoyltransferase activity"/>
    <property type="evidence" value="ECO:0007669"/>
    <property type="project" value="TreeGrafter"/>
</dbReference>
<organism evidence="5">
    <name type="scientific">Trypanosoma congolense (strain IL3000)</name>
    <dbReference type="NCBI Taxonomy" id="1068625"/>
    <lineage>
        <taxon>Eukaryota</taxon>
        <taxon>Discoba</taxon>
        <taxon>Euglenozoa</taxon>
        <taxon>Kinetoplastea</taxon>
        <taxon>Metakinetoplastina</taxon>
        <taxon>Trypanosomatida</taxon>
        <taxon>Trypanosomatidae</taxon>
        <taxon>Trypanosoma</taxon>
        <taxon>Nannomonas</taxon>
    </lineage>
</organism>
<feature type="domain" description="Choline/carnitine acyltransferase" evidence="4">
    <location>
        <begin position="59"/>
        <end position="657"/>
    </location>
</feature>
<evidence type="ECO:0000256" key="1">
    <source>
        <dbReference type="ARBA" id="ARBA00005232"/>
    </source>
</evidence>
<dbReference type="GO" id="GO:0005739">
    <property type="term" value="C:mitochondrion"/>
    <property type="evidence" value="ECO:0007669"/>
    <property type="project" value="TreeGrafter"/>
</dbReference>
<gene>
    <name evidence="5" type="ORF">TCIL3000_7_1560</name>
</gene>
<reference evidence="5" key="1">
    <citation type="journal article" date="2012" name="Proc. Natl. Acad. Sci. U.S.A.">
        <title>Antigenic diversity is generated by distinct evolutionary mechanisms in African trypanosome species.</title>
        <authorList>
            <person name="Jackson A.P."/>
            <person name="Berry A."/>
            <person name="Aslett M."/>
            <person name="Allison H.C."/>
            <person name="Burton P."/>
            <person name="Vavrova-Anderson J."/>
            <person name="Brown R."/>
            <person name="Browne H."/>
            <person name="Corton N."/>
            <person name="Hauser H."/>
            <person name="Gamble J."/>
            <person name="Gilderthorp R."/>
            <person name="Marcello L."/>
            <person name="McQuillan J."/>
            <person name="Otto T.D."/>
            <person name="Quail M.A."/>
            <person name="Sanders M.J."/>
            <person name="van Tonder A."/>
            <person name="Ginger M.L."/>
            <person name="Field M.C."/>
            <person name="Barry J.D."/>
            <person name="Hertz-Fowler C."/>
            <person name="Berriman M."/>
        </authorList>
    </citation>
    <scope>NUCLEOTIDE SEQUENCE</scope>
    <source>
        <strain evidence="5">IL3000</strain>
    </source>
</reference>
<dbReference type="Pfam" id="PF00755">
    <property type="entry name" value="Carn_acyltransf"/>
    <property type="match status" value="1"/>
</dbReference>
<evidence type="ECO:0000256" key="2">
    <source>
        <dbReference type="ARBA" id="ARBA00022679"/>
    </source>
</evidence>
<sequence length="675" mass="76279">MVMRCSFVSQSAAIPSNVGEWRLQEPLVRRLTTGVCTDSKALHPCVIPTRHLQRSLFRLPVPQLKKTCRHYLDAVRPLVSPKQYSATMKIVEGFQAREGVLLQRELQRTDSVNKHTSYICADWSDRYLMDRTPLPINRNFCFITRRDVDKPDMLTRAAFWITSSVNFQRMYLNDTLRPDFMYVGSENHYCRKDWFHRTVALTPEYFSAKVAAIGSGFHAIPLDMSRYDYLMCSTRVPGVLRDEIRAFRTATHIIVLYRGQQYVVTVADKDCQPLPEAQVYARLRAITEMNPAPPVEDVGIFTTMDRTSWNAVRADMMRHHVNQSNLELIDSALFIVSLDDDLTVDYLQDGGASAATRWMLSRGFNRWWDKSFGIIVSKDGVVGVNVEQSWGGSAAVKRYMEDAFNYSVMRSSKEMDRNAAPTEPVRQLLWRLTPDLQQRAARAKLRMDEDVRRFDVYTSLFPNVGYDDALLRGLHILPDELIQIAIQLAWWRLNKSTVSTCECRSTTAYLRGCTDCVRSATEESQGFTMLMGSSSASVIEKRNALISAVKRHKVNTKTVDTGYGIDCHLFALRMVAERRDPQHLPLLFLDPSYRTLCSNVLTTSSLSSNAVMGGGFGSVDEGYGVAYIVDSGCVVFNVSCWKGVGPVHSAADFSQAVCAAFADSYRLLEMNGNGK</sequence>
<comment type="similarity">
    <text evidence="1">Belongs to the carnitine/choline acetyltransferase family.</text>
</comment>
<name>G0UPN8_TRYCI</name>
<dbReference type="InterPro" id="IPR023213">
    <property type="entry name" value="CAT-like_dom_sf"/>
</dbReference>
<keyword evidence="2 5" id="KW-0808">Transferase</keyword>
<dbReference type="VEuPathDB" id="TriTrypDB:TcIL3000_7_1560"/>
<dbReference type="SUPFAM" id="SSF52777">
    <property type="entry name" value="CoA-dependent acyltransferases"/>
    <property type="match status" value="2"/>
</dbReference>
<dbReference type="Gene3D" id="3.30.559.10">
    <property type="entry name" value="Chloramphenicol acetyltransferase-like domain"/>
    <property type="match status" value="1"/>
</dbReference>
<evidence type="ECO:0000259" key="4">
    <source>
        <dbReference type="Pfam" id="PF00755"/>
    </source>
</evidence>
<evidence type="ECO:0000313" key="5">
    <source>
        <dbReference type="EMBL" id="CCC91349.1"/>
    </source>
</evidence>
<dbReference type="AlphaFoldDB" id="G0UPN8"/>
<evidence type="ECO:0000256" key="3">
    <source>
        <dbReference type="ARBA" id="ARBA00023315"/>
    </source>
</evidence>
<dbReference type="InterPro" id="IPR039551">
    <property type="entry name" value="Cho/carn_acyl_trans"/>
</dbReference>
<dbReference type="PANTHER" id="PTHR22589:SF16">
    <property type="entry name" value="CARNITINE O-PALMITOYLTRANSFERASE 2, MITOCHONDRIAL"/>
    <property type="match status" value="1"/>
</dbReference>
<dbReference type="EMBL" id="HE575320">
    <property type="protein sequence ID" value="CCC91349.1"/>
    <property type="molecule type" value="Genomic_DNA"/>
</dbReference>
<dbReference type="Gene3D" id="3.30.559.70">
    <property type="entry name" value="Choline/Carnitine o-acyltransferase, domain 2"/>
    <property type="match status" value="1"/>
</dbReference>
<protein>
    <submittedName>
        <fullName evidence="5">Putative carnitine O-palmitoyltransferase II</fullName>
    </submittedName>
</protein>
<dbReference type="PANTHER" id="PTHR22589">
    <property type="entry name" value="CARNITINE O-ACYLTRANSFERASE"/>
    <property type="match status" value="1"/>
</dbReference>
<dbReference type="InterPro" id="IPR042231">
    <property type="entry name" value="Cho/carn_acyl_trans_2"/>
</dbReference>